<name>A0A2Z6TUL8_9LACO</name>
<dbReference type="SUPFAM" id="SSF54534">
    <property type="entry name" value="FKBP-like"/>
    <property type="match status" value="1"/>
</dbReference>
<dbReference type="Pfam" id="PF01272">
    <property type="entry name" value="GreA_GreB"/>
    <property type="match status" value="1"/>
</dbReference>
<dbReference type="HAMAP" id="MF_00105">
    <property type="entry name" value="GreA_GreB"/>
    <property type="match status" value="1"/>
</dbReference>
<accession>A0A2Z6TUL8</accession>
<dbReference type="FunFam" id="1.10.287.180:FF:000001">
    <property type="entry name" value="Transcription elongation factor GreA"/>
    <property type="match status" value="1"/>
</dbReference>
<dbReference type="PANTHER" id="PTHR30437:SF4">
    <property type="entry name" value="TRANSCRIPTION ELONGATION FACTOR GREA"/>
    <property type="match status" value="1"/>
</dbReference>
<dbReference type="NCBIfam" id="TIGR01462">
    <property type="entry name" value="greA"/>
    <property type="match status" value="1"/>
</dbReference>
<dbReference type="NCBIfam" id="NF001263">
    <property type="entry name" value="PRK00226.1-4"/>
    <property type="match status" value="1"/>
</dbReference>
<dbReference type="GO" id="GO:0003746">
    <property type="term" value="F:translation elongation factor activity"/>
    <property type="evidence" value="ECO:0007669"/>
    <property type="project" value="UniProtKB-KW"/>
</dbReference>
<dbReference type="GO" id="GO:0032784">
    <property type="term" value="P:regulation of DNA-templated transcription elongation"/>
    <property type="evidence" value="ECO:0007669"/>
    <property type="project" value="UniProtKB-UniRule"/>
</dbReference>
<dbReference type="InterPro" id="IPR036953">
    <property type="entry name" value="GreA/GreB_C_sf"/>
</dbReference>
<reference evidence="13" key="1">
    <citation type="submission" date="2018-03" db="EMBL/GenBank/DDBJ databases">
        <title>New taxa in the Lactobacillus gasseri group.</title>
        <authorList>
            <person name="Tanizawa Y."/>
            <person name="Tohno M."/>
            <person name="Endo A."/>
            <person name="Arita M."/>
        </authorList>
    </citation>
    <scope>NUCLEOTIDE SEQUENCE [LARGE SCALE GENOMIC DNA]</scope>
    <source>
        <strain evidence="13">DSM 24759</strain>
    </source>
</reference>
<dbReference type="PROSITE" id="PS00829">
    <property type="entry name" value="GREAB_1"/>
    <property type="match status" value="1"/>
</dbReference>
<keyword evidence="5 8" id="KW-0804">Transcription</keyword>
<dbReference type="AlphaFoldDB" id="A0A2Z6TUL8"/>
<evidence type="ECO:0000256" key="4">
    <source>
        <dbReference type="ARBA" id="ARBA00023125"/>
    </source>
</evidence>
<dbReference type="PANTHER" id="PTHR30437">
    <property type="entry name" value="TRANSCRIPTION ELONGATION FACTOR GREA"/>
    <property type="match status" value="1"/>
</dbReference>
<dbReference type="GO" id="GO:0070063">
    <property type="term" value="F:RNA polymerase binding"/>
    <property type="evidence" value="ECO:0007669"/>
    <property type="project" value="InterPro"/>
</dbReference>
<keyword evidence="12" id="KW-0251">Elongation factor</keyword>
<evidence type="ECO:0000256" key="1">
    <source>
        <dbReference type="ARBA" id="ARBA00008213"/>
    </source>
</evidence>
<comment type="function">
    <text evidence="6 8 9">Necessary for efficient RNA polymerase transcription elongation past template-encoded arresting sites. The arresting sites in DNA have the property of trapping a certain fraction of elongating RNA polymerases that pass through, resulting in locked ternary complexes. Cleavage of the nascent transcript by cleavage factors such as GreA or GreB allows the resumption of elongation from the new 3'terminus. GreA releases sequences of 2 to 3 nucleotides.</text>
</comment>
<evidence type="ECO:0000256" key="5">
    <source>
        <dbReference type="ARBA" id="ARBA00023163"/>
    </source>
</evidence>
<dbReference type="InterPro" id="IPR001437">
    <property type="entry name" value="Tscrpt_elong_fac_GreA/B_C"/>
</dbReference>
<dbReference type="InterPro" id="IPR006359">
    <property type="entry name" value="Tscrpt_elong_fac_GreA"/>
</dbReference>
<dbReference type="EMBL" id="BFBY01000013">
    <property type="protein sequence ID" value="GBG05419.1"/>
    <property type="molecule type" value="Genomic_DNA"/>
</dbReference>
<sequence length="157" mass="17891">MKKIMVYFQKMTPEGYQEIEAEIKRLKKDRPRRIKILQEARSMGDLSENSEYTTAKQELGHLQSRLRYLDKQLKYAEIIEQKTDGTIDLGSEVELKFEDDDEAENYKIVGRMEADLAKNKVSFDSPLGQALMKQTAGAVVTVEAPAGSYQVKILAVK</sequence>
<evidence type="ECO:0000256" key="6">
    <source>
        <dbReference type="ARBA" id="ARBA00024916"/>
    </source>
</evidence>
<dbReference type="PIRSF" id="PIRSF006092">
    <property type="entry name" value="GreA_GreB"/>
    <property type="match status" value="1"/>
</dbReference>
<dbReference type="Pfam" id="PF03449">
    <property type="entry name" value="GreA_GreB_N"/>
    <property type="match status" value="1"/>
</dbReference>
<keyword evidence="4 8" id="KW-0238">DNA-binding</keyword>
<evidence type="ECO:0000256" key="2">
    <source>
        <dbReference type="ARBA" id="ARBA00013729"/>
    </source>
</evidence>
<evidence type="ECO:0000256" key="9">
    <source>
        <dbReference type="RuleBase" id="RU000556"/>
    </source>
</evidence>
<evidence type="ECO:0000313" key="13">
    <source>
        <dbReference type="Proteomes" id="UP000257317"/>
    </source>
</evidence>
<keyword evidence="12" id="KW-0648">Protein biosynthesis</keyword>
<dbReference type="SUPFAM" id="SSF46557">
    <property type="entry name" value="GreA transcript cleavage protein, N-terminal domain"/>
    <property type="match status" value="1"/>
</dbReference>
<protein>
    <recommendedName>
        <fullName evidence="2 8">Transcription elongation factor GreA</fullName>
    </recommendedName>
    <alternativeName>
        <fullName evidence="7 8">Transcript cleavage factor GreA</fullName>
    </alternativeName>
</protein>
<feature type="domain" description="Transcription elongation factor GreA/GreB N-terminal" evidence="11">
    <location>
        <begin position="10"/>
        <end position="78"/>
    </location>
</feature>
<dbReference type="FunFam" id="3.10.50.30:FF:000001">
    <property type="entry name" value="Transcription elongation factor GreA"/>
    <property type="match status" value="1"/>
</dbReference>
<dbReference type="Gene3D" id="1.10.287.180">
    <property type="entry name" value="Transcription elongation factor, GreA/GreB, N-terminal domain"/>
    <property type="match status" value="1"/>
</dbReference>
<dbReference type="InterPro" id="IPR028624">
    <property type="entry name" value="Tscrpt_elong_fac_GreA/B"/>
</dbReference>
<dbReference type="InterPro" id="IPR036805">
    <property type="entry name" value="Tscrpt_elong_fac_GreA/B_N_sf"/>
</dbReference>
<dbReference type="InterPro" id="IPR022691">
    <property type="entry name" value="Tscrpt_elong_fac_GreA/B_N"/>
</dbReference>
<comment type="caution">
    <text evidence="12">The sequence shown here is derived from an EMBL/GenBank/DDBJ whole genome shotgun (WGS) entry which is preliminary data.</text>
</comment>
<evidence type="ECO:0000256" key="3">
    <source>
        <dbReference type="ARBA" id="ARBA00023015"/>
    </source>
</evidence>
<gene>
    <name evidence="8 12" type="primary">greA</name>
    <name evidence="12" type="ORF">LrDSM24759_13330</name>
</gene>
<dbReference type="GO" id="GO:0003677">
    <property type="term" value="F:DNA binding"/>
    <property type="evidence" value="ECO:0007669"/>
    <property type="project" value="UniProtKB-UniRule"/>
</dbReference>
<evidence type="ECO:0000313" key="12">
    <source>
        <dbReference type="EMBL" id="GBG05419.1"/>
    </source>
</evidence>
<keyword evidence="3 8" id="KW-0805">Transcription regulation</keyword>
<comment type="similarity">
    <text evidence="1 8 9">Belongs to the GreA/GreB family.</text>
</comment>
<feature type="domain" description="Transcription elongation factor GreA/GreB C-terminal" evidence="10">
    <location>
        <begin position="83"/>
        <end position="157"/>
    </location>
</feature>
<dbReference type="Proteomes" id="UP000257317">
    <property type="component" value="Unassembled WGS sequence"/>
</dbReference>
<evidence type="ECO:0000259" key="10">
    <source>
        <dbReference type="Pfam" id="PF01272"/>
    </source>
</evidence>
<dbReference type="InterPro" id="IPR018151">
    <property type="entry name" value="TF_GreA/GreB_CS"/>
</dbReference>
<organism evidence="12 13">
    <name type="scientific">Lactobacillus rodentium</name>
    <dbReference type="NCBI Taxonomy" id="947835"/>
    <lineage>
        <taxon>Bacteria</taxon>
        <taxon>Bacillati</taxon>
        <taxon>Bacillota</taxon>
        <taxon>Bacilli</taxon>
        <taxon>Lactobacillales</taxon>
        <taxon>Lactobacillaceae</taxon>
        <taxon>Lactobacillus</taxon>
    </lineage>
</organism>
<evidence type="ECO:0000256" key="8">
    <source>
        <dbReference type="HAMAP-Rule" id="MF_00105"/>
    </source>
</evidence>
<evidence type="ECO:0000256" key="7">
    <source>
        <dbReference type="ARBA" id="ARBA00030776"/>
    </source>
</evidence>
<evidence type="ECO:0000259" key="11">
    <source>
        <dbReference type="Pfam" id="PF03449"/>
    </source>
</evidence>
<proteinExistence type="inferred from homology"/>
<dbReference type="GO" id="GO:0006354">
    <property type="term" value="P:DNA-templated transcription elongation"/>
    <property type="evidence" value="ECO:0007669"/>
    <property type="project" value="TreeGrafter"/>
</dbReference>
<dbReference type="InterPro" id="IPR023459">
    <property type="entry name" value="Tscrpt_elong_fac_GreA/B_fam"/>
</dbReference>
<keyword evidence="13" id="KW-1185">Reference proteome</keyword>
<dbReference type="Gene3D" id="3.10.50.30">
    <property type="entry name" value="Transcription elongation factor, GreA/GreB, C-terminal domain"/>
    <property type="match status" value="1"/>
</dbReference>